<name>A0ABQ3QXT9_9ACTN</name>
<comment type="caution">
    <text evidence="1">The sequence shown here is derived from an EMBL/GenBank/DDBJ whole genome shotgun (WGS) entry which is preliminary data.</text>
</comment>
<dbReference type="RefSeq" id="WP_189964611.1">
    <property type="nucleotide sequence ID" value="NZ_BMUA01000011.1"/>
</dbReference>
<proteinExistence type="predicted"/>
<gene>
    <name evidence="1" type="ORF">Sviol_64810</name>
</gene>
<keyword evidence="2" id="KW-1185">Reference proteome</keyword>
<evidence type="ECO:0000313" key="1">
    <source>
        <dbReference type="EMBL" id="GHI42073.1"/>
    </source>
</evidence>
<reference evidence="1" key="1">
    <citation type="submission" date="2024-05" db="EMBL/GenBank/DDBJ databases">
        <title>Whole genome shotgun sequence of Streptomyces violascens NBRC 12920.</title>
        <authorList>
            <person name="Komaki H."/>
            <person name="Tamura T."/>
        </authorList>
    </citation>
    <scope>NUCLEOTIDE SEQUENCE</scope>
    <source>
        <strain evidence="1">NBRC 12920</strain>
    </source>
</reference>
<protein>
    <submittedName>
        <fullName evidence="1">Uncharacterized protein</fullName>
    </submittedName>
</protein>
<evidence type="ECO:0000313" key="2">
    <source>
        <dbReference type="Proteomes" id="UP001050808"/>
    </source>
</evidence>
<sequence length="104" mass="10770">MVQPDRAMTTVAASASPYAVLGDSPGDAGRIAGPDAVVAAFRPGHRDGDQQITHREMDGTGDAYEDGTYICRADAPLHAKLVERVLDGGGLLAGSALVPWCHLA</sequence>
<dbReference type="Proteomes" id="UP001050808">
    <property type="component" value="Unassembled WGS sequence"/>
</dbReference>
<dbReference type="EMBL" id="BNDY01000017">
    <property type="protein sequence ID" value="GHI42073.1"/>
    <property type="molecule type" value="Genomic_DNA"/>
</dbReference>
<organism evidence="1 2">
    <name type="scientific">Streptomyces violascens</name>
    <dbReference type="NCBI Taxonomy" id="67381"/>
    <lineage>
        <taxon>Bacteria</taxon>
        <taxon>Bacillati</taxon>
        <taxon>Actinomycetota</taxon>
        <taxon>Actinomycetes</taxon>
        <taxon>Kitasatosporales</taxon>
        <taxon>Streptomycetaceae</taxon>
        <taxon>Streptomyces</taxon>
    </lineage>
</organism>
<accession>A0ABQ3QXT9</accession>